<dbReference type="PROSITE" id="PS50885">
    <property type="entry name" value="HAMP"/>
    <property type="match status" value="1"/>
</dbReference>
<dbReference type="InterPro" id="IPR052155">
    <property type="entry name" value="Biofilm_reg_signaling"/>
</dbReference>
<dbReference type="NCBIfam" id="TIGR00254">
    <property type="entry name" value="GGDEF"/>
    <property type="match status" value="1"/>
</dbReference>
<reference evidence="5" key="1">
    <citation type="journal article" date="2023" name="Int. J. Syst. Evol. Microbiol.">
        <title>&lt;i&gt;Holtiella tumoricola&lt;/i&gt; gen. nov. sp. nov., isolated from a human clinical sample.</title>
        <authorList>
            <person name="Allen-Vercoe E."/>
            <person name="Daigneault M.C."/>
            <person name="Vancuren S.J."/>
            <person name="Cochrane K."/>
            <person name="O'Neal L.L."/>
            <person name="Sankaranarayanan K."/>
            <person name="Lawson P.A."/>
        </authorList>
    </citation>
    <scope>NUCLEOTIDE SEQUENCE</scope>
    <source>
        <strain evidence="5">CC70A</strain>
    </source>
</reference>
<sequence length="901" mass="103928">MKLSLKIAAIFTVMTVLTIILYLVSSNIMVDYLYQGELTRITGISSGVINRIEGEKGKFVGKVKEYASILEMIEKLDDKNDVNFMEELGLYKKFASDGIEYKILIEPNLKIKQTYELEHKHAISEVEKVYIQELVLDLIDDDKTFIQDILSTEKHVYWIGISTLKNNVNNEIIGYFVGVKAIDQQLLTSIEESMGKNIKLVEELDRNRISKIQPMGDQELMLIYNDDNIASYYQLLGSHIEEEFYIRVTEPLVVKQETKRNIDMFTTILIALCIVINFILAMIIERFVVRRIVNINRGINSIKTSKNFSERIIIDQIDDEIGTLEKDINEMFDSLEMANDYIRSKEAKYSGVLTTMTNGFAYYRIERDEQGRILDAICEEFNDALSQLMNVDRAEMLGKKFSEFINNTYIGEINLSDVLCQINDTHKPIVFNQIKLREDKWVDLTLNIIEKGYFTILVNDVSELKRFSEEMKYLAEYDSLTQLKNRFSLYQYLHSLKRINKPFVIYFMDLDNFKTLNDTVGHREGDKVLHHVANELMKLASSNVCIGRLGGDEFIVVREGVYDPTDTMKYGEDIIQLVNKRFEYALYNFDIKVSIGVSIYPQQALDVNTLLKYGDIAMYKSKHSGGNSVHIFTDTMMEELEVEASLKDAVKNEEFIPYYQPIYDIRNDKIIGAEALVRWEKGGEVIVPDRFIPIAKKTGDIIAIDYKILDKACEFCKQWRLRGIEEFTISVNMSYRSLKHPNCVEIIRSTLLKYNLNPSALKIEITEDEVLDYPQYIAKILNALKLLGVKIALDDFGVGYSSFNHIKMLPIDTLKIDRSLLVKIEDDNKSLAIVETLINLAHTLNLEVVCEGIEEKPQVEILRGIACDLIQGYYISQPLKEKLFDKCIEHYNLNKTIENII</sequence>
<accession>A0AA42DKE5</accession>
<feature type="domain" description="GGDEF" evidence="4">
    <location>
        <begin position="501"/>
        <end position="634"/>
    </location>
</feature>
<dbReference type="Gene3D" id="6.10.340.10">
    <property type="match status" value="1"/>
</dbReference>
<proteinExistence type="predicted"/>
<organism evidence="5 6">
    <name type="scientific">Holtiella tumoricola</name>
    <dbReference type="NCBI Taxonomy" id="3018743"/>
    <lineage>
        <taxon>Bacteria</taxon>
        <taxon>Bacillati</taxon>
        <taxon>Bacillota</taxon>
        <taxon>Clostridia</taxon>
        <taxon>Lachnospirales</taxon>
        <taxon>Cellulosilyticaceae</taxon>
        <taxon>Holtiella</taxon>
    </lineage>
</organism>
<feature type="domain" description="EAL" evidence="2">
    <location>
        <begin position="639"/>
        <end position="892"/>
    </location>
</feature>
<dbReference type="PROSITE" id="PS50887">
    <property type="entry name" value="GGDEF"/>
    <property type="match status" value="1"/>
</dbReference>
<dbReference type="InterPro" id="IPR001633">
    <property type="entry name" value="EAL_dom"/>
</dbReference>
<keyword evidence="6" id="KW-1185">Reference proteome</keyword>
<dbReference type="SUPFAM" id="SSF141868">
    <property type="entry name" value="EAL domain-like"/>
    <property type="match status" value="1"/>
</dbReference>
<dbReference type="InterPro" id="IPR035919">
    <property type="entry name" value="EAL_sf"/>
</dbReference>
<dbReference type="Proteomes" id="UP001169242">
    <property type="component" value="Unassembled WGS sequence"/>
</dbReference>
<dbReference type="EMBL" id="JAQIFT010000014">
    <property type="protein sequence ID" value="MDA3730497.1"/>
    <property type="molecule type" value="Genomic_DNA"/>
</dbReference>
<evidence type="ECO:0000259" key="2">
    <source>
        <dbReference type="PROSITE" id="PS50883"/>
    </source>
</evidence>
<dbReference type="GO" id="GO:0016020">
    <property type="term" value="C:membrane"/>
    <property type="evidence" value="ECO:0007669"/>
    <property type="project" value="InterPro"/>
</dbReference>
<protein>
    <submittedName>
        <fullName evidence="5">Bifunctional diguanylate cyclase/phosphodiesterase</fullName>
    </submittedName>
</protein>
<dbReference type="PANTHER" id="PTHR44757">
    <property type="entry name" value="DIGUANYLATE CYCLASE DGCP"/>
    <property type="match status" value="1"/>
</dbReference>
<dbReference type="PROSITE" id="PS50883">
    <property type="entry name" value="EAL"/>
    <property type="match status" value="1"/>
</dbReference>
<dbReference type="RefSeq" id="WP_271011116.1">
    <property type="nucleotide sequence ID" value="NZ_JAQIFT010000014.1"/>
</dbReference>
<dbReference type="GO" id="GO:0007165">
    <property type="term" value="P:signal transduction"/>
    <property type="evidence" value="ECO:0007669"/>
    <property type="project" value="InterPro"/>
</dbReference>
<dbReference type="Gene3D" id="3.30.70.270">
    <property type="match status" value="1"/>
</dbReference>
<dbReference type="Gene3D" id="3.20.20.450">
    <property type="entry name" value="EAL domain"/>
    <property type="match status" value="1"/>
</dbReference>
<feature type="domain" description="HAMP" evidence="3">
    <location>
        <begin position="286"/>
        <end position="340"/>
    </location>
</feature>
<dbReference type="SMART" id="SM00052">
    <property type="entry name" value="EAL"/>
    <property type="match status" value="1"/>
</dbReference>
<dbReference type="SMART" id="SM00304">
    <property type="entry name" value="HAMP"/>
    <property type="match status" value="1"/>
</dbReference>
<comment type="caution">
    <text evidence="5">The sequence shown here is derived from an EMBL/GenBank/DDBJ whole genome shotgun (WGS) entry which is preliminary data.</text>
</comment>
<dbReference type="InterPro" id="IPR029787">
    <property type="entry name" value="Nucleotide_cyclase"/>
</dbReference>
<dbReference type="CDD" id="cd01949">
    <property type="entry name" value="GGDEF"/>
    <property type="match status" value="1"/>
</dbReference>
<dbReference type="InterPro" id="IPR000160">
    <property type="entry name" value="GGDEF_dom"/>
</dbReference>
<dbReference type="Pfam" id="PF00990">
    <property type="entry name" value="GGDEF"/>
    <property type="match status" value="1"/>
</dbReference>
<dbReference type="Pfam" id="PF00563">
    <property type="entry name" value="EAL"/>
    <property type="match status" value="1"/>
</dbReference>
<evidence type="ECO:0000259" key="4">
    <source>
        <dbReference type="PROSITE" id="PS50887"/>
    </source>
</evidence>
<evidence type="ECO:0000313" key="5">
    <source>
        <dbReference type="EMBL" id="MDA3730497.1"/>
    </source>
</evidence>
<dbReference type="SUPFAM" id="SSF55073">
    <property type="entry name" value="Nucleotide cyclase"/>
    <property type="match status" value="1"/>
</dbReference>
<feature type="transmembrane region" description="Helical" evidence="1">
    <location>
        <begin position="264"/>
        <end position="284"/>
    </location>
</feature>
<evidence type="ECO:0000256" key="1">
    <source>
        <dbReference type="SAM" id="Phobius"/>
    </source>
</evidence>
<dbReference type="InterPro" id="IPR043128">
    <property type="entry name" value="Rev_trsase/Diguanyl_cyclase"/>
</dbReference>
<feature type="transmembrane region" description="Helical" evidence="1">
    <location>
        <begin position="6"/>
        <end position="24"/>
    </location>
</feature>
<dbReference type="Gene3D" id="3.30.450.20">
    <property type="entry name" value="PAS domain"/>
    <property type="match status" value="1"/>
</dbReference>
<name>A0AA42DKE5_9FIRM</name>
<evidence type="ECO:0000313" key="6">
    <source>
        <dbReference type="Proteomes" id="UP001169242"/>
    </source>
</evidence>
<dbReference type="AlphaFoldDB" id="A0AA42DKE5"/>
<dbReference type="SMART" id="SM00267">
    <property type="entry name" value="GGDEF"/>
    <property type="match status" value="1"/>
</dbReference>
<evidence type="ECO:0000259" key="3">
    <source>
        <dbReference type="PROSITE" id="PS50885"/>
    </source>
</evidence>
<dbReference type="CDD" id="cd01948">
    <property type="entry name" value="EAL"/>
    <property type="match status" value="1"/>
</dbReference>
<dbReference type="InterPro" id="IPR003660">
    <property type="entry name" value="HAMP_dom"/>
</dbReference>
<keyword evidence="1" id="KW-0812">Transmembrane</keyword>
<dbReference type="PANTHER" id="PTHR44757:SF2">
    <property type="entry name" value="BIOFILM ARCHITECTURE MAINTENANCE PROTEIN MBAA"/>
    <property type="match status" value="1"/>
</dbReference>
<keyword evidence="1" id="KW-0472">Membrane</keyword>
<keyword evidence="1" id="KW-1133">Transmembrane helix</keyword>
<gene>
    <name evidence="5" type="ORF">PBV87_03115</name>
</gene>